<feature type="domain" description="NAD(P)-binding" evidence="1">
    <location>
        <begin position="7"/>
        <end position="205"/>
    </location>
</feature>
<dbReference type="InterPro" id="IPR036291">
    <property type="entry name" value="NAD(P)-bd_dom_sf"/>
</dbReference>
<reference evidence="2" key="1">
    <citation type="submission" date="2015-01" db="EMBL/GenBank/DDBJ databases">
        <authorList>
            <person name="Durling Mikael"/>
        </authorList>
    </citation>
    <scope>NUCLEOTIDE SEQUENCE</scope>
</reference>
<dbReference type="AlphaFoldDB" id="A0A0B7K3H3"/>
<dbReference type="PANTHER" id="PTHR14097">
    <property type="entry name" value="OXIDOREDUCTASE HTATIP2"/>
    <property type="match status" value="1"/>
</dbReference>
<sequence length="224" mass="24193">MKVIITGSTGLVGSAVIREAIANDSITHAFVLSRKDLPKEIGDSAKVTVIPHADFSTYPEDLLTQLAGCEACIWAIGGRAAQFPDLDTFRKVSVDYTLAAARAFKQHLSPALPDSQRFRFVFCSGMLAEWDQQKTLVFMADTRLVKGQVERGLCDLADKESRFDAFCARPSGVLPSNVGTLGKLSGKLYGAIQVQDLAKALVNIALNGAEKQIIEAGELTPLHK</sequence>
<name>A0A0B7K3H3_BIOOC</name>
<dbReference type="Pfam" id="PF13460">
    <property type="entry name" value="NAD_binding_10"/>
    <property type="match status" value="1"/>
</dbReference>
<dbReference type="PANTHER" id="PTHR14097:SF9">
    <property type="entry name" value="EPIMERASE, PUTATIVE (AFU_ORTHOLOGUE AFUA_8G07320)-RELATED"/>
    <property type="match status" value="1"/>
</dbReference>
<proteinExistence type="predicted"/>
<dbReference type="EMBL" id="CDPU01000024">
    <property type="protein sequence ID" value="CEO51734.1"/>
    <property type="molecule type" value="Genomic_DNA"/>
</dbReference>
<evidence type="ECO:0000259" key="1">
    <source>
        <dbReference type="Pfam" id="PF13460"/>
    </source>
</evidence>
<dbReference type="InterPro" id="IPR016040">
    <property type="entry name" value="NAD(P)-bd_dom"/>
</dbReference>
<dbReference type="Gene3D" id="3.40.50.720">
    <property type="entry name" value="NAD(P)-binding Rossmann-like Domain"/>
    <property type="match status" value="1"/>
</dbReference>
<accession>A0A0B7K3H3</accession>
<dbReference type="SUPFAM" id="SSF51735">
    <property type="entry name" value="NAD(P)-binding Rossmann-fold domains"/>
    <property type="match status" value="1"/>
</dbReference>
<gene>
    <name evidence="2" type="ORF">BN869_000007792_1</name>
</gene>
<evidence type="ECO:0000313" key="2">
    <source>
        <dbReference type="EMBL" id="CEO51734.1"/>
    </source>
</evidence>
<organism evidence="2">
    <name type="scientific">Bionectria ochroleuca</name>
    <name type="common">Gliocladium roseum</name>
    <dbReference type="NCBI Taxonomy" id="29856"/>
    <lineage>
        <taxon>Eukaryota</taxon>
        <taxon>Fungi</taxon>
        <taxon>Dikarya</taxon>
        <taxon>Ascomycota</taxon>
        <taxon>Pezizomycotina</taxon>
        <taxon>Sordariomycetes</taxon>
        <taxon>Hypocreomycetidae</taxon>
        <taxon>Hypocreales</taxon>
        <taxon>Bionectriaceae</taxon>
        <taxon>Clonostachys</taxon>
    </lineage>
</organism>
<protein>
    <recommendedName>
        <fullName evidence="1">NAD(P)-binding domain-containing protein</fullName>
    </recommendedName>
</protein>